<evidence type="ECO:0000313" key="12">
    <source>
        <dbReference type="Proteomes" id="UP000058613"/>
    </source>
</evidence>
<keyword evidence="2 8" id="KW-0489">Methyltransferase</keyword>
<dbReference type="SUPFAM" id="SSF51726">
    <property type="entry name" value="UROD/MetE-like"/>
    <property type="match status" value="1"/>
</dbReference>
<keyword evidence="5 8" id="KW-0479">Metal-binding</keyword>
<dbReference type="AlphaFoldDB" id="A0A0P0N213"/>
<evidence type="ECO:0000256" key="5">
    <source>
        <dbReference type="ARBA" id="ARBA00022723"/>
    </source>
</evidence>
<feature type="binding site" evidence="8">
    <location>
        <position position="302"/>
    </location>
    <ligand>
        <name>Zn(2+)</name>
        <dbReference type="ChEBI" id="CHEBI:29105"/>
        <note>catalytic</note>
    </ligand>
</feature>
<comment type="similarity">
    <text evidence="1 8">Belongs to the archaeal MetE family.</text>
</comment>
<comment type="cofactor">
    <cofactor evidence="8">
        <name>Zn(2+)</name>
        <dbReference type="ChEBI" id="CHEBI:29105"/>
    </cofactor>
    <text evidence="8">Binds 1 zinc ion per subunit.</text>
</comment>
<dbReference type="Pfam" id="PF01717">
    <property type="entry name" value="Meth_synt_2"/>
    <property type="match status" value="1"/>
</dbReference>
<dbReference type="InterPro" id="IPR002629">
    <property type="entry name" value="Met_Synth_C/arc"/>
</dbReference>
<feature type="binding site" evidence="8">
    <location>
        <position position="217"/>
    </location>
    <ligand>
        <name>Zn(2+)</name>
        <dbReference type="ChEBI" id="CHEBI:29105"/>
        <note>catalytic</note>
    </ligand>
</feature>
<dbReference type="HAMAP" id="MF_00288">
    <property type="entry name" value="MetE"/>
    <property type="match status" value="1"/>
</dbReference>
<dbReference type="InterPro" id="IPR022921">
    <property type="entry name" value="MetE_arc"/>
</dbReference>
<dbReference type="PATRIC" id="fig|1273541.4.peg.103"/>
<dbReference type="RefSeq" id="WP_055407283.1">
    <property type="nucleotide sequence ID" value="NZ_CP013011.1"/>
</dbReference>
<reference evidence="11 13" key="2">
    <citation type="submission" date="2017-05" db="EMBL/GenBank/DDBJ databases">
        <title>The draft genome of the hyperthermophilic archaeon 'Pyrodictium delaneyi strain Hulk', an iron and nitrate reducer, reveals the capacity for sulfate reduction.</title>
        <authorList>
            <person name="Demey L.M."/>
            <person name="Miller C."/>
            <person name="Manzella M."/>
            <person name="Reguera G."/>
            <person name="Kashefi K."/>
        </authorList>
    </citation>
    <scope>NUCLEOTIDE SEQUENCE [LARGE SCALE GENOMIC DNA]</scope>
    <source>
        <strain evidence="11 13">Hulk</strain>
    </source>
</reference>
<keyword evidence="6 8" id="KW-0862">Zinc</keyword>
<dbReference type="UniPathway" id="UPA00051"/>
<reference evidence="10 12" key="1">
    <citation type="submission" date="2015-10" db="EMBL/GenBank/DDBJ databases">
        <title>Complete genome sequence of hyperthermophilic archaeon Pyrodictium delaneyi Su06.</title>
        <authorList>
            <person name="Jung J.-H."/>
            <person name="Lin J."/>
            <person name="Holden J.F."/>
            <person name="Park C.-S."/>
        </authorList>
    </citation>
    <scope>NUCLEOTIDE SEQUENCE [LARGE SCALE GENOMIC DNA]</scope>
    <source>
        <strain evidence="10 12">Su06</strain>
    </source>
</reference>
<evidence type="ECO:0000259" key="9">
    <source>
        <dbReference type="Pfam" id="PF01717"/>
    </source>
</evidence>
<dbReference type="GO" id="GO:0032259">
    <property type="term" value="P:methylation"/>
    <property type="evidence" value="ECO:0007669"/>
    <property type="project" value="UniProtKB-KW"/>
</dbReference>
<dbReference type="GeneID" id="26098423"/>
<protein>
    <recommendedName>
        <fullName evidence="8">Methionine synthase</fullName>
        <ecNumber evidence="8">2.1.1.-</ecNumber>
    </recommendedName>
    <alternativeName>
        <fullName evidence="8">Homocysteine methyltransferase</fullName>
    </alternativeName>
</protein>
<dbReference type="GO" id="GO:0009086">
    <property type="term" value="P:methionine biosynthetic process"/>
    <property type="evidence" value="ECO:0007669"/>
    <property type="project" value="UniProtKB-UniRule"/>
</dbReference>
<keyword evidence="3 8" id="KW-0028">Amino-acid biosynthesis</keyword>
<evidence type="ECO:0000313" key="10">
    <source>
        <dbReference type="EMBL" id="ALL00147.1"/>
    </source>
</evidence>
<dbReference type="NCBIfam" id="NF003317">
    <property type="entry name" value="PRK04326.1"/>
    <property type="match status" value="1"/>
</dbReference>
<feature type="binding site" evidence="8">
    <location>
        <position position="239"/>
    </location>
    <ligand>
        <name>Zn(2+)</name>
        <dbReference type="ChEBI" id="CHEBI:29105"/>
        <note>catalytic</note>
    </ligand>
</feature>
<keyword evidence="4 8" id="KW-0808">Transferase</keyword>
<dbReference type="OrthoDB" id="17656at2157"/>
<keyword evidence="13" id="KW-1185">Reference proteome</keyword>
<dbReference type="Gene3D" id="3.20.20.210">
    <property type="match status" value="1"/>
</dbReference>
<dbReference type="KEGG" id="pdl:Pyrde_0097"/>
<dbReference type="EMBL" id="CP013011">
    <property type="protein sequence ID" value="ALL00147.1"/>
    <property type="molecule type" value="Genomic_DNA"/>
</dbReference>
<name>A0A0P0N213_9CREN</name>
<dbReference type="GO" id="GO:0003871">
    <property type="term" value="F:5-methyltetrahydropteroyltriglutamate-homocysteine S-methyltransferase activity"/>
    <property type="evidence" value="ECO:0007669"/>
    <property type="project" value="InterPro"/>
</dbReference>
<evidence type="ECO:0000313" key="13">
    <source>
        <dbReference type="Proteomes" id="UP000196694"/>
    </source>
</evidence>
<evidence type="ECO:0000256" key="8">
    <source>
        <dbReference type="HAMAP-Rule" id="MF_00288"/>
    </source>
</evidence>
<evidence type="ECO:0000313" key="11">
    <source>
        <dbReference type="EMBL" id="OWJ54237.1"/>
    </source>
</evidence>
<dbReference type="CDD" id="cd03311">
    <property type="entry name" value="CIMS_C_terminal_like"/>
    <property type="match status" value="1"/>
</dbReference>
<dbReference type="PANTHER" id="PTHR30519">
    <property type="entry name" value="5-METHYLTETRAHYDROPTEROYLTRIGLUTAMATE--HOMOCYSTEINE METHYLTRANSFERASE"/>
    <property type="match status" value="1"/>
</dbReference>
<keyword evidence="7 8" id="KW-0486">Methionine biosynthesis</keyword>
<evidence type="ECO:0000256" key="3">
    <source>
        <dbReference type="ARBA" id="ARBA00022605"/>
    </source>
</evidence>
<feature type="binding site" evidence="8">
    <location>
        <position position="215"/>
    </location>
    <ligand>
        <name>Zn(2+)</name>
        <dbReference type="ChEBI" id="CHEBI:29105"/>
        <note>catalytic</note>
    </ligand>
</feature>
<dbReference type="Proteomes" id="UP000058613">
    <property type="component" value="Chromosome"/>
</dbReference>
<evidence type="ECO:0000256" key="6">
    <source>
        <dbReference type="ARBA" id="ARBA00022833"/>
    </source>
</evidence>
<comment type="pathway">
    <text evidence="8">Amino-acid biosynthesis; L-methionine biosynthesis via de novo pathway.</text>
</comment>
<dbReference type="STRING" id="1273541.Pyrde_0097"/>
<evidence type="ECO:0000256" key="2">
    <source>
        <dbReference type="ARBA" id="ARBA00022603"/>
    </source>
</evidence>
<organism evidence="10 12">
    <name type="scientific">Pyrodictium delaneyi</name>
    <dbReference type="NCBI Taxonomy" id="1273541"/>
    <lineage>
        <taxon>Archaea</taxon>
        <taxon>Thermoproteota</taxon>
        <taxon>Thermoprotei</taxon>
        <taxon>Desulfurococcales</taxon>
        <taxon>Pyrodictiaceae</taxon>
        <taxon>Pyrodictium</taxon>
    </lineage>
</organism>
<evidence type="ECO:0000256" key="1">
    <source>
        <dbReference type="ARBA" id="ARBA00007909"/>
    </source>
</evidence>
<evidence type="ECO:0000256" key="4">
    <source>
        <dbReference type="ARBA" id="ARBA00022679"/>
    </source>
</evidence>
<proteinExistence type="inferred from homology"/>
<dbReference type="Proteomes" id="UP000196694">
    <property type="component" value="Unassembled WGS sequence"/>
</dbReference>
<dbReference type="EMBL" id="NCQP01000006">
    <property type="protein sequence ID" value="OWJ54237.1"/>
    <property type="molecule type" value="Genomic_DNA"/>
</dbReference>
<dbReference type="EC" id="2.1.1.-" evidence="8"/>
<evidence type="ECO:0000256" key="7">
    <source>
        <dbReference type="ARBA" id="ARBA00023167"/>
    </source>
</evidence>
<comment type="function">
    <text evidence="8">Catalyzes the transfer of a methyl group to L-homocysteine resulting in methionine formation. The physiological methyl donor is unknown.</text>
</comment>
<gene>
    <name evidence="8" type="primary">metE</name>
    <name evidence="11" type="ORF">Pdsh_07035</name>
    <name evidence="10" type="ORF">Pyrde_0097</name>
</gene>
<feature type="domain" description="Cobalamin-independent methionine synthase MetE C-terminal/archaeal" evidence="9">
    <location>
        <begin position="9"/>
        <end position="324"/>
    </location>
</feature>
<dbReference type="InterPro" id="IPR038071">
    <property type="entry name" value="UROD/MetE-like_sf"/>
</dbReference>
<sequence length="333" mass="38400">MSYTLPKALVTTVVGSYPKLPEAEQAIQKRKRGLISEEEFHELVKPAIKAVVMDHIEAGVDVISDGEQAREDMVVYFAERLGGYQSGDWVRIFDNVYFRKPVVASRLSYIAPMAVTDWEYARSVAQGRPVKAIITGPYTMVDWSFDLAYGDRRELVLEMARVLRHEIEEFARRGAEFIQVDEPALSTRPYKEEAELLREALEIMFKGISAKKIIHICFGRIEKILPYALEFPVDQIDLEFKNSNFRLLPYLKEYGFDKELGYGVIDVHSTRIESVEEIKNDIYKLIKMDIIPPEKIYIDPDCGVKRLPREIAKAKLRNMVKAAREVRRELGYE</sequence>
<dbReference type="GO" id="GO:0008270">
    <property type="term" value="F:zinc ion binding"/>
    <property type="evidence" value="ECO:0007669"/>
    <property type="project" value="InterPro"/>
</dbReference>
<accession>A0A0P0N213</accession>